<keyword evidence="4" id="KW-1185">Reference proteome</keyword>
<comment type="caution">
    <text evidence="3">The sequence shown here is derived from an EMBL/GenBank/DDBJ whole genome shotgun (WGS) entry which is preliminary data.</text>
</comment>
<proteinExistence type="predicted"/>
<evidence type="ECO:0000256" key="1">
    <source>
        <dbReference type="SAM" id="MobiDB-lite"/>
    </source>
</evidence>
<feature type="region of interest" description="Disordered" evidence="1">
    <location>
        <begin position="160"/>
        <end position="196"/>
    </location>
</feature>
<protein>
    <submittedName>
        <fullName evidence="3">DUF2347 superfamily protein</fullName>
    </submittedName>
</protein>
<feature type="compositionally biased region" description="Low complexity" evidence="1">
    <location>
        <begin position="383"/>
        <end position="400"/>
    </location>
</feature>
<feature type="region of interest" description="Disordered" evidence="1">
    <location>
        <begin position="528"/>
        <end position="548"/>
    </location>
</feature>
<dbReference type="EMBL" id="AZHE01000004">
    <property type="protein sequence ID" value="KHN99622.1"/>
    <property type="molecule type" value="Genomic_DNA"/>
</dbReference>
<feature type="region of interest" description="Disordered" evidence="1">
    <location>
        <begin position="468"/>
        <end position="492"/>
    </location>
</feature>
<dbReference type="Pfam" id="PF09804">
    <property type="entry name" value="DENND11"/>
    <property type="match status" value="1"/>
</dbReference>
<dbReference type="Proteomes" id="UP000030816">
    <property type="component" value="Unassembled WGS sequence"/>
</dbReference>
<dbReference type="STRING" id="1081103.A0A0B2X1R2"/>
<name>A0A0B2X1R2_METAS</name>
<evidence type="ECO:0000259" key="2">
    <source>
        <dbReference type="Pfam" id="PF14831"/>
    </source>
</evidence>
<feature type="domain" description="DUF4484" evidence="2">
    <location>
        <begin position="424"/>
        <end position="616"/>
    </location>
</feature>
<evidence type="ECO:0000313" key="4">
    <source>
        <dbReference type="Proteomes" id="UP000030816"/>
    </source>
</evidence>
<feature type="region of interest" description="Disordered" evidence="1">
    <location>
        <begin position="382"/>
        <end position="404"/>
    </location>
</feature>
<evidence type="ECO:0000313" key="3">
    <source>
        <dbReference type="EMBL" id="KHN99622.1"/>
    </source>
</evidence>
<dbReference type="InterPro" id="IPR053056">
    <property type="entry name" value="Lipid_Metab_Assoc_Protein"/>
</dbReference>
<dbReference type="InterPro" id="IPR018626">
    <property type="entry name" value="LCHN/Anr2"/>
</dbReference>
<sequence>MASAPSRRSQRHRQSTLSLSIAPISAVPEQLPPIAALFLIDFDVKAGYTITWKRAVPDLQLDGQVEYKSLPSGLHTVRHDLIYFVDGAHAGLSAFVNEPCEEEEARNARMIAVGLLVPLSYERLGRAWRHAENLKELAATLAKDRSQTNVLESYWNSHKVGESDGQADDPTPAKLSDSPTQDRTTHKPKVSASQGASLAPAEHRLSPFHPAWSLVSLLDKFGPLIFPIHRAALLRKRILISCHAPVHGICDFVYDISILSNIPFSIADRLPPSSPAPRLRPLFTIGVHDIPFLMEDFEASKRRQDGTAAPEGEEGSGWIACTTDSILAMKNTLWDMLITVPPEHSTSDKVWPTVEYPRGTPVKATQRDLRRFNALRIGLARLASSPQQQEPDSPPSDASAVRLSTSHSYRLVKDEQDPRVDQLIEPLSWAALAYNGYMWWASAGEQLRSEEQEESSRDAALLADLAPAPAPALSPSPRLSESLASLTGRRASDPEEARTELAIIAYFHRLTAQMLSVIADLVESADEAYPSSYRDEDDGEPDGQEDDEAEALLSNGGGLALDANAITVDSHCIENMGLDVWSASDAAFVQDLVDAYFGRAVRIEGKGVEVCGVRVC</sequence>
<dbReference type="OrthoDB" id="2152680at2759"/>
<dbReference type="PANTHER" id="PTHR28153">
    <property type="entry name" value="PROTEIN, PUTATIVE-RELATED"/>
    <property type="match status" value="1"/>
</dbReference>
<feature type="compositionally biased region" description="Low complexity" evidence="1">
    <location>
        <begin position="475"/>
        <end position="486"/>
    </location>
</feature>
<reference evidence="3 4" key="1">
    <citation type="journal article" date="2014" name="Proc. Natl. Acad. Sci. U.S.A.">
        <title>Trajectory and genomic determinants of fungal-pathogen speciation and host adaptation.</title>
        <authorList>
            <person name="Hu X."/>
            <person name="Xiao G."/>
            <person name="Zheng P."/>
            <person name="Shang Y."/>
            <person name="Su Y."/>
            <person name="Zhang X."/>
            <person name="Liu X."/>
            <person name="Zhan S."/>
            <person name="St Leger R.J."/>
            <person name="Wang C."/>
        </authorList>
    </citation>
    <scope>NUCLEOTIDE SEQUENCE [LARGE SCALE GENOMIC DNA]</scope>
    <source>
        <strain evidence="3 4">ARSEF 1941</strain>
    </source>
</reference>
<organism evidence="3 4">
    <name type="scientific">Metarhizium album (strain ARSEF 1941)</name>
    <dbReference type="NCBI Taxonomy" id="1081103"/>
    <lineage>
        <taxon>Eukaryota</taxon>
        <taxon>Fungi</taxon>
        <taxon>Dikarya</taxon>
        <taxon>Ascomycota</taxon>
        <taxon>Pezizomycotina</taxon>
        <taxon>Sordariomycetes</taxon>
        <taxon>Hypocreomycetidae</taxon>
        <taxon>Hypocreales</taxon>
        <taxon>Clavicipitaceae</taxon>
        <taxon>Metarhizium</taxon>
    </lineage>
</organism>
<dbReference type="Pfam" id="PF14831">
    <property type="entry name" value="DUF4484"/>
    <property type="match status" value="1"/>
</dbReference>
<dbReference type="HOGENOM" id="CLU_019791_0_0_1"/>
<dbReference type="AlphaFoldDB" id="A0A0B2X1R2"/>
<dbReference type="RefSeq" id="XP_040680688.1">
    <property type="nucleotide sequence ID" value="XM_040821274.1"/>
</dbReference>
<feature type="compositionally biased region" description="Acidic residues" evidence="1">
    <location>
        <begin position="535"/>
        <end position="548"/>
    </location>
</feature>
<dbReference type="InterPro" id="IPR028115">
    <property type="entry name" value="DUF4484"/>
</dbReference>
<accession>A0A0B2X1R2</accession>
<dbReference type="GeneID" id="63736930"/>
<dbReference type="PANTHER" id="PTHR28153:SF1">
    <property type="entry name" value="DUF4484 DOMAIN-CONTAINING PROTEIN"/>
    <property type="match status" value="1"/>
</dbReference>
<gene>
    <name evidence="3" type="ORF">MAM_02475</name>
</gene>
<dbReference type="GO" id="GO:0005811">
    <property type="term" value="C:lipid droplet"/>
    <property type="evidence" value="ECO:0007669"/>
    <property type="project" value="TreeGrafter"/>
</dbReference>